<evidence type="ECO:0000313" key="2">
    <source>
        <dbReference type="Proteomes" id="UP001346877"/>
    </source>
</evidence>
<dbReference type="SUPFAM" id="SSF55298">
    <property type="entry name" value="YjgF-like"/>
    <property type="match status" value="3"/>
</dbReference>
<protein>
    <submittedName>
        <fullName evidence="1">RidA family protein</fullName>
    </submittedName>
</protein>
<dbReference type="InterPro" id="IPR006175">
    <property type="entry name" value="YjgF/YER057c/UK114"/>
</dbReference>
<keyword evidence="2" id="KW-1185">Reference proteome</keyword>
<dbReference type="Gene3D" id="3.30.1330.40">
    <property type="entry name" value="RutC-like"/>
    <property type="match status" value="3"/>
</dbReference>
<dbReference type="Proteomes" id="UP001346877">
    <property type="component" value="Chromosome"/>
</dbReference>
<dbReference type="Pfam" id="PF01042">
    <property type="entry name" value="Ribonuc_L-PSP"/>
    <property type="match status" value="2"/>
</dbReference>
<dbReference type="RefSeq" id="WP_328365318.1">
    <property type="nucleotide sequence ID" value="NZ_CP107936.1"/>
</dbReference>
<proteinExistence type="predicted"/>
<dbReference type="PANTHER" id="PTHR43857:SF1">
    <property type="entry name" value="YJGH FAMILY PROTEIN"/>
    <property type="match status" value="1"/>
</dbReference>
<name>A0ABZ1P723_9ACTN</name>
<dbReference type="EMBL" id="CP107941">
    <property type="protein sequence ID" value="WUI79854.1"/>
    <property type="molecule type" value="Genomic_DNA"/>
</dbReference>
<accession>A0ABZ1P723</accession>
<reference evidence="1 2" key="1">
    <citation type="submission" date="2022-10" db="EMBL/GenBank/DDBJ databases">
        <title>The complete genomes of actinobacterial strains from the NBC collection.</title>
        <authorList>
            <person name="Joergensen T.S."/>
            <person name="Alvarez Arevalo M."/>
            <person name="Sterndorff E.B."/>
            <person name="Faurdal D."/>
            <person name="Vuksanovic O."/>
            <person name="Mourched A.-S."/>
            <person name="Charusanti P."/>
            <person name="Shaw S."/>
            <person name="Blin K."/>
            <person name="Weber T."/>
        </authorList>
    </citation>
    <scope>NUCLEOTIDE SEQUENCE [LARGE SCALE GENOMIC DNA]</scope>
    <source>
        <strain evidence="1 2">NBC_00396</strain>
    </source>
</reference>
<dbReference type="PANTHER" id="PTHR43857">
    <property type="entry name" value="BLR7761 PROTEIN"/>
    <property type="match status" value="1"/>
</dbReference>
<dbReference type="CDD" id="cd00448">
    <property type="entry name" value="YjgF_YER057c_UK114_family"/>
    <property type="match status" value="1"/>
</dbReference>
<organism evidence="1 2">
    <name type="scientific">Micromonospora zamorensis</name>
    <dbReference type="NCBI Taxonomy" id="709883"/>
    <lineage>
        <taxon>Bacteria</taxon>
        <taxon>Bacillati</taxon>
        <taxon>Actinomycetota</taxon>
        <taxon>Actinomycetes</taxon>
        <taxon>Micromonosporales</taxon>
        <taxon>Micromonosporaceae</taxon>
        <taxon>Micromonospora</taxon>
    </lineage>
</organism>
<sequence>MTPHAIKPPSFRWFPYDGFTFCLGLAEGDAAWTSGHTSAAFDEAVGRMTVTGDMAAQARTAYEKVLTILAAAGFGPQDVTRVTENVTVAGLAEYEAAAAVRREVFGDHEPVLRTVVVERLVRRTALLEVELHAVRGGGEVLAASEPRPAGTWQASTVRAGHDGAVYLPTMVPVDATGAVVHPGDFAAQYAYCLDRAGDLLTAVGLSLDAVVTTYDYSTPETRDVYRRTHRVRRERLGGAGVYPGAGGILMSRLHHPDALVAIDVTASRHPLELVNPGWSRYDTLTYAPGVRAGRTLYMSGFAALDMQTQQALHPDDIVAQAEATYGAILHLLRHTGLGPEHLLETTEYCVESALSAYRGVAGVRERLLSPPWPASTGAICKALLRPEFLLEVFPTALYPVSAPRGVAEVTA</sequence>
<dbReference type="InterPro" id="IPR035959">
    <property type="entry name" value="RutC-like_sf"/>
</dbReference>
<evidence type="ECO:0000313" key="1">
    <source>
        <dbReference type="EMBL" id="WUI79854.1"/>
    </source>
</evidence>
<gene>
    <name evidence="1" type="ORF">OG375_17940</name>
</gene>